<dbReference type="EMBL" id="MHVG01000026">
    <property type="protein sequence ID" value="OHA89649.1"/>
    <property type="molecule type" value="Genomic_DNA"/>
</dbReference>
<feature type="coiled-coil region" evidence="1">
    <location>
        <begin position="360"/>
        <end position="435"/>
    </location>
</feature>
<sequence length="688" mass="78048">MYLKSIELAGFKSFAKKNGFEFNSPISAIVGPNGSGKSNVAEAFRFVLGEQSIKSMRGKRGEDLIWNGASSEPRANRAAVKLVFDNSRKVFSDIDFSEVTIERMVHRDGLNEYSINDSQVRLKDVLGLLASVHIGISGHHIISQGEADKILAASPKDRKGMVEDALGLKIYQYKRLESERKLKKTFENTGQVQALRKEIAPHLKFLSRQVEKLEKTEAERQELTVLAKEYFKREDIYLSSLRSTLTAERKPIDESLKKLAKESQDAKKVVRFESDLNEARWQKDELTRELGKLEGLIISEERLIENERRLALSDEHKTVRLKEIESLFREVSVLKTITEVIAKIRDFIKDRKHTTDSKLISDAESRIAELKKEKITLEKSLEIARNKEIQISEAEKALLVTKSLENEMSSKLSILKAREERLEIEEEAMKRELEEVGHLAGIEVLRFKDGEQPLDEARGKQEERKHTIQRLKIHLEDANVSGMDEVEKEYRETSERDAFLERELSDLDKSAKSLEEIIKDLEKRLATEFSSGLEHINNEFGKMFGIMFGGGEAELILTKESEIEEEEEKIEEGLDIKVNLPKKKIKSLMMLSGGERALTSIALIFAISQVNPPPFIILDETDAALDESNSKKYGDLVEILSKRSQLILITHNRETMSRAGVIYGVTMGSNGVSKLLSISFDQAVEVAK</sequence>
<evidence type="ECO:0000256" key="1">
    <source>
        <dbReference type="SAM" id="Coils"/>
    </source>
</evidence>
<comment type="caution">
    <text evidence="3">The sequence shown here is derived from an EMBL/GenBank/DDBJ whole genome shotgun (WGS) entry which is preliminary data.</text>
</comment>
<evidence type="ECO:0000259" key="2">
    <source>
        <dbReference type="Pfam" id="PF02463"/>
    </source>
</evidence>
<feature type="coiled-coil region" evidence="1">
    <location>
        <begin position="203"/>
        <end position="233"/>
    </location>
</feature>
<proteinExistence type="predicted"/>
<dbReference type="AlphaFoldDB" id="A0A1G2SYF2"/>
<gene>
    <name evidence="3" type="ORF">A2832_01180</name>
</gene>
<evidence type="ECO:0000313" key="3">
    <source>
        <dbReference type="EMBL" id="OHA89649.1"/>
    </source>
</evidence>
<feature type="domain" description="RecF/RecN/SMC N-terminal" evidence="2">
    <location>
        <begin position="2"/>
        <end position="673"/>
    </location>
</feature>
<feature type="coiled-coil region" evidence="1">
    <location>
        <begin position="483"/>
        <end position="524"/>
    </location>
</feature>
<organism evidence="3 4">
    <name type="scientific">Candidatus Zambryskibacteria bacterium RIFCSPHIGHO2_01_FULL_44_22b</name>
    <dbReference type="NCBI Taxonomy" id="1802737"/>
    <lineage>
        <taxon>Bacteria</taxon>
        <taxon>Candidatus Zambryskiibacteriota</taxon>
    </lineage>
</organism>
<name>A0A1G2SYF2_9BACT</name>
<feature type="coiled-coil region" evidence="1">
    <location>
        <begin position="269"/>
        <end position="296"/>
    </location>
</feature>
<dbReference type="Gene3D" id="3.40.50.300">
    <property type="entry name" value="P-loop containing nucleotide triphosphate hydrolases"/>
    <property type="match status" value="2"/>
</dbReference>
<reference evidence="3 4" key="1">
    <citation type="journal article" date="2016" name="Nat. Commun.">
        <title>Thousands of microbial genomes shed light on interconnected biogeochemical processes in an aquifer system.</title>
        <authorList>
            <person name="Anantharaman K."/>
            <person name="Brown C.T."/>
            <person name="Hug L.A."/>
            <person name="Sharon I."/>
            <person name="Castelle C.J."/>
            <person name="Probst A.J."/>
            <person name="Thomas B.C."/>
            <person name="Singh A."/>
            <person name="Wilkins M.J."/>
            <person name="Karaoz U."/>
            <person name="Brodie E.L."/>
            <person name="Williams K.H."/>
            <person name="Hubbard S.S."/>
            <person name="Banfield J.F."/>
        </authorList>
    </citation>
    <scope>NUCLEOTIDE SEQUENCE [LARGE SCALE GENOMIC DNA]</scope>
</reference>
<keyword evidence="1" id="KW-0175">Coiled coil</keyword>
<dbReference type="InterPro" id="IPR003395">
    <property type="entry name" value="RecF/RecN/SMC_N"/>
</dbReference>
<dbReference type="SUPFAM" id="SSF52540">
    <property type="entry name" value="P-loop containing nucleoside triphosphate hydrolases"/>
    <property type="match status" value="1"/>
</dbReference>
<dbReference type="STRING" id="1802737.A2832_01180"/>
<protein>
    <recommendedName>
        <fullName evidence="2">RecF/RecN/SMC N-terminal domain-containing protein</fullName>
    </recommendedName>
</protein>
<dbReference type="Pfam" id="PF02463">
    <property type="entry name" value="SMC_N"/>
    <property type="match status" value="1"/>
</dbReference>
<accession>A0A1G2SYF2</accession>
<dbReference type="InterPro" id="IPR027417">
    <property type="entry name" value="P-loop_NTPase"/>
</dbReference>
<dbReference type="Proteomes" id="UP000178538">
    <property type="component" value="Unassembled WGS sequence"/>
</dbReference>
<dbReference type="PANTHER" id="PTHR43977">
    <property type="entry name" value="STRUCTURAL MAINTENANCE OF CHROMOSOMES PROTEIN 3"/>
    <property type="match status" value="1"/>
</dbReference>
<evidence type="ECO:0000313" key="4">
    <source>
        <dbReference type="Proteomes" id="UP000178538"/>
    </source>
</evidence>